<accession>K0R713</accession>
<evidence type="ECO:0000256" key="1">
    <source>
        <dbReference type="SAM" id="MobiDB-lite"/>
    </source>
</evidence>
<gene>
    <name evidence="3" type="ORF">THAOC_31984</name>
</gene>
<organism evidence="3 4">
    <name type="scientific">Thalassiosira oceanica</name>
    <name type="common">Marine diatom</name>
    <dbReference type="NCBI Taxonomy" id="159749"/>
    <lineage>
        <taxon>Eukaryota</taxon>
        <taxon>Sar</taxon>
        <taxon>Stramenopiles</taxon>
        <taxon>Ochrophyta</taxon>
        <taxon>Bacillariophyta</taxon>
        <taxon>Coscinodiscophyceae</taxon>
        <taxon>Thalassiosirophycidae</taxon>
        <taxon>Thalassiosirales</taxon>
        <taxon>Thalassiosiraceae</taxon>
        <taxon>Thalassiosira</taxon>
    </lineage>
</organism>
<name>K0R713_THAOC</name>
<dbReference type="Proteomes" id="UP000266841">
    <property type="component" value="Unassembled WGS sequence"/>
</dbReference>
<keyword evidence="4" id="KW-1185">Reference proteome</keyword>
<evidence type="ECO:0000313" key="3">
    <source>
        <dbReference type="EMBL" id="EJK49168.1"/>
    </source>
</evidence>
<feature type="domain" description="J" evidence="2">
    <location>
        <begin position="351"/>
        <end position="425"/>
    </location>
</feature>
<dbReference type="Gene3D" id="1.10.287.110">
    <property type="entry name" value="DnaJ domain"/>
    <property type="match status" value="1"/>
</dbReference>
<feature type="region of interest" description="Disordered" evidence="1">
    <location>
        <begin position="498"/>
        <end position="530"/>
    </location>
</feature>
<dbReference type="InterPro" id="IPR049223">
    <property type="entry name" value="DUF6820"/>
</dbReference>
<evidence type="ECO:0000313" key="4">
    <source>
        <dbReference type="Proteomes" id="UP000266841"/>
    </source>
</evidence>
<feature type="compositionally biased region" description="Basic and acidic residues" evidence="1">
    <location>
        <begin position="498"/>
        <end position="513"/>
    </location>
</feature>
<feature type="region of interest" description="Disordered" evidence="1">
    <location>
        <begin position="170"/>
        <end position="196"/>
    </location>
</feature>
<comment type="caution">
    <text evidence="3">The sequence shown here is derived from an EMBL/GenBank/DDBJ whole genome shotgun (WGS) entry which is preliminary data.</text>
</comment>
<dbReference type="OrthoDB" id="45334at2759"/>
<dbReference type="eggNOG" id="ENOG502SY0H">
    <property type="taxonomic scope" value="Eukaryota"/>
</dbReference>
<protein>
    <recommendedName>
        <fullName evidence="2">J domain-containing protein</fullName>
    </recommendedName>
</protein>
<sequence length="530" mass="57779">MVPDGHAALQGLSSIPHPTSVAAGFYRNAVINGSGTSAGRARLTMSEFAVAPARLIDNGGRAMGAVIGPPGEAMEELDSPYRRCAGRADRARQGAVVALQMRRAIYAQGRRVQVPRAIKTKGSRRRRRPYGQTKISNLTDQTTLWPYPPVRTVPVGVGAAHVAPLMRGDLAGPQMKQSGAASTSSKSQGGIGRPRSPLASLIRPVVYAAAQRARRASYLQAQHVLLSLHLSTGKEDWPNCCGSAGWPQYSVRPVVATYPSVLSPVNVAAALAVAVFQWWHSARAGFDGAGGQAGLIVPMHSPSDLAQARQTAYRGAAPHGLPPLPLGRGPEMSSRISNSIASKRSREALVRFLCPLDKEQKRHSYSELRQLYLERAHSLHPDKFSNKNGGLSKEGANQKFIELKNAWESYNQSVQFMMVTHSRSGSTGDEGGSQSDFTMFGVGCSFADSEEERENRNKIMDQASRGWFAAGYIGCEDDENLRRFKSLQDESDHLRLSDDGLFESHEGHTERRTSKERRRSLVQGVNTWKR</sequence>
<dbReference type="InterPro" id="IPR001623">
    <property type="entry name" value="DnaJ_domain"/>
</dbReference>
<dbReference type="AlphaFoldDB" id="K0R713"/>
<evidence type="ECO:0000259" key="2">
    <source>
        <dbReference type="PROSITE" id="PS50076"/>
    </source>
</evidence>
<dbReference type="EMBL" id="AGNL01045056">
    <property type="protein sequence ID" value="EJK49168.1"/>
    <property type="molecule type" value="Genomic_DNA"/>
</dbReference>
<dbReference type="PROSITE" id="PS50076">
    <property type="entry name" value="DNAJ_2"/>
    <property type="match status" value="1"/>
</dbReference>
<feature type="compositionally biased region" description="Polar residues" evidence="1">
    <location>
        <begin position="175"/>
        <end position="188"/>
    </location>
</feature>
<dbReference type="Pfam" id="PF20699">
    <property type="entry name" value="DUF6820"/>
    <property type="match status" value="1"/>
</dbReference>
<dbReference type="CDD" id="cd06257">
    <property type="entry name" value="DnaJ"/>
    <property type="match status" value="1"/>
</dbReference>
<dbReference type="SUPFAM" id="SSF46565">
    <property type="entry name" value="Chaperone J-domain"/>
    <property type="match status" value="1"/>
</dbReference>
<dbReference type="InterPro" id="IPR036869">
    <property type="entry name" value="J_dom_sf"/>
</dbReference>
<reference evidence="3 4" key="1">
    <citation type="journal article" date="2012" name="Genome Biol.">
        <title>Genome and low-iron response of an oceanic diatom adapted to chronic iron limitation.</title>
        <authorList>
            <person name="Lommer M."/>
            <person name="Specht M."/>
            <person name="Roy A.S."/>
            <person name="Kraemer L."/>
            <person name="Andreson R."/>
            <person name="Gutowska M.A."/>
            <person name="Wolf J."/>
            <person name="Bergner S.V."/>
            <person name="Schilhabel M.B."/>
            <person name="Klostermeier U.C."/>
            <person name="Beiko R.G."/>
            <person name="Rosenstiel P."/>
            <person name="Hippler M."/>
            <person name="Laroche J."/>
        </authorList>
    </citation>
    <scope>NUCLEOTIDE SEQUENCE [LARGE SCALE GENOMIC DNA]</scope>
    <source>
        <strain evidence="3 4">CCMP1005</strain>
    </source>
</reference>
<proteinExistence type="predicted"/>